<accession>A0A812KJJ7</accession>
<reference evidence="2" key="1">
    <citation type="submission" date="2021-02" db="EMBL/GenBank/DDBJ databases">
        <authorList>
            <person name="Dougan E. K."/>
            <person name="Rhodes N."/>
            <person name="Thang M."/>
            <person name="Chan C."/>
        </authorList>
    </citation>
    <scope>NUCLEOTIDE SEQUENCE</scope>
</reference>
<name>A0A812KJJ7_9DINO</name>
<gene>
    <name evidence="2" type="ORF">SNEC2469_LOCUS3378</name>
</gene>
<dbReference type="AlphaFoldDB" id="A0A812KJJ7"/>
<keyword evidence="1" id="KW-0812">Transmembrane</keyword>
<keyword evidence="1" id="KW-1133">Transmembrane helix</keyword>
<feature type="transmembrane region" description="Helical" evidence="1">
    <location>
        <begin position="188"/>
        <end position="205"/>
    </location>
</feature>
<evidence type="ECO:0000256" key="1">
    <source>
        <dbReference type="SAM" id="Phobius"/>
    </source>
</evidence>
<keyword evidence="1" id="KW-0472">Membrane</keyword>
<comment type="caution">
    <text evidence="2">The sequence shown here is derived from an EMBL/GenBank/DDBJ whole genome shotgun (WGS) entry which is preliminary data.</text>
</comment>
<proteinExistence type="predicted"/>
<sequence>MRIIRGCWRSSQGAPAERWRPAAAHAPAVNGYEQLLQPPRMVCDVTYWMNQILFDLGAPAFALNTAIEATTLASRVGGVQCCIMPSCCGLYEQEVIRDRIRPGDMLVISVGGNDIALAPSIFTVLAMVLLMLTPWPFLFWFHPAVAYFIGLFRFQVQCYADRLTQRTRPAKIGVCMIYNLDERNGESWANMALCILCYTCFPSMLQRRMRLVFELATCRIQVPGSEVVPIALADALDGCCTEDYHQRVEPSVIGDQKMARLILHRLGWQCETPGYRYQKLCRAHSCACSGSKTRLLNEVVRALRRCPPSPTMLRPCASFAFLALIGKASGAFEPGYLATAANYTRAALDGYLQGRFGQPAGELPAKGDPALDPCPILNSWPDKVEIDAPNPCNPLASAGGWTSEAPGSGMPLVMTWSQQCSKVGASLVPETTYSLPSGGLFGTSRLVPSLMGNTFQLNDCVGYTRYYIDEKVYHVVGEPDAHACEIYGSCDGSVFLQFIIRDHAGRKIAHTPYLRLFQSSFNIEDTSGLVVAHVERIGHWNPMSKMCSTKGHRWLVKFPDLTLPGASAVFPTAADRWPVAKLVTIMATRDASRLSSGLVSPSVCEVEKTGLLVISMVFLAVALGALYILFLRVGVAPMQNACLDFESSCCPRRKMAATSRFPKYTV</sequence>
<evidence type="ECO:0000313" key="2">
    <source>
        <dbReference type="EMBL" id="CAE7228433.1"/>
    </source>
</evidence>
<keyword evidence="3" id="KW-1185">Reference proteome</keyword>
<organism evidence="2 3">
    <name type="scientific">Symbiodinium necroappetens</name>
    <dbReference type="NCBI Taxonomy" id="1628268"/>
    <lineage>
        <taxon>Eukaryota</taxon>
        <taxon>Sar</taxon>
        <taxon>Alveolata</taxon>
        <taxon>Dinophyceae</taxon>
        <taxon>Suessiales</taxon>
        <taxon>Symbiodiniaceae</taxon>
        <taxon>Symbiodinium</taxon>
    </lineage>
</organism>
<evidence type="ECO:0000313" key="3">
    <source>
        <dbReference type="Proteomes" id="UP000601435"/>
    </source>
</evidence>
<dbReference type="EMBL" id="CAJNJA010007744">
    <property type="protein sequence ID" value="CAE7228433.1"/>
    <property type="molecule type" value="Genomic_DNA"/>
</dbReference>
<protein>
    <submittedName>
        <fullName evidence="2">Uncharacterized protein</fullName>
    </submittedName>
</protein>
<feature type="transmembrane region" description="Helical" evidence="1">
    <location>
        <begin position="137"/>
        <end position="156"/>
    </location>
</feature>
<feature type="transmembrane region" description="Helical" evidence="1">
    <location>
        <begin position="106"/>
        <end position="131"/>
    </location>
</feature>
<dbReference type="OrthoDB" id="2150942at2759"/>
<feature type="transmembrane region" description="Helical" evidence="1">
    <location>
        <begin position="610"/>
        <end position="630"/>
    </location>
</feature>
<dbReference type="Proteomes" id="UP000601435">
    <property type="component" value="Unassembled WGS sequence"/>
</dbReference>